<accession>A0AAD7VQF2</accession>
<reference evidence="1" key="1">
    <citation type="submission" date="2023-03" db="EMBL/GenBank/DDBJ databases">
        <title>Near-Complete genome sequence of Lipomyces tetrasporous NRRL Y-64009, an oleaginous yeast capable of growing on lignocellulosic hydrolysates.</title>
        <authorList>
            <consortium name="Lawrence Berkeley National Laboratory"/>
            <person name="Jagtap S.S."/>
            <person name="Liu J.-J."/>
            <person name="Walukiewicz H.E."/>
            <person name="Pangilinan J."/>
            <person name="Lipzen A."/>
            <person name="Ahrendt S."/>
            <person name="Koriabine M."/>
            <person name="Cobaugh K."/>
            <person name="Salamov A."/>
            <person name="Yoshinaga Y."/>
            <person name="Ng V."/>
            <person name="Daum C."/>
            <person name="Grigoriev I.V."/>
            <person name="Slininger P.J."/>
            <person name="Dien B.S."/>
            <person name="Jin Y.-S."/>
            <person name="Rao C.V."/>
        </authorList>
    </citation>
    <scope>NUCLEOTIDE SEQUENCE</scope>
    <source>
        <strain evidence="1">NRRL Y-64009</strain>
    </source>
</reference>
<sequence>MLTQRIQDSLRLRKRGDMTVQHHQFMHVDDGKASSAEPLSICVDMLKSTTSLNDCHEKEEKLSVRKLGRALALNVNTHLAANSNTPDIAIVHAQAPEPTPVSTSTRRRISARYHRLITFLRASHERLTSLSRHDLNENKTTPVSSSIFSLPSGLESSDFLLLPNASTAPQHHYPTLEMLSRSPRSIKAGTQGWGTYTYSPVILKTDKQKSEFQHTPYAFHKLLATPSTHLSCFEYLSVYVPLVTTLTARARQKMEIKRRKRYSLIYFNEPRAQCENSSANSCATRPAVDCSPCAHYHTDDDAENGYSYVLGDENSGSNSGNGKIGSRCASYSGFYNPPTLRFVGGCRTFSEYLGDFCAWVASHGNENENGSGIREDDVDELLRTGCVPALLRSMALMEGRKEDYYYTSSNKSPKYSWLGNSSNVLRSRSGNTGSRRKRELAKGIGVSYTADRNYIWRKRAEVIFNPDIVLREEHEIRDCHNGADIESLVERTGTAQLDRLGAYEQAGMDNETSVLFREFVDSVFSDSESNMDLAELTDHLPLVNVNVKEVDGDDCNKQDDKAEDELGTVFHNDIMVSPRTKFQTAMDKMWNYSLKKNSRYLSV</sequence>
<comment type="caution">
    <text evidence="1">The sequence shown here is derived from an EMBL/GenBank/DDBJ whole genome shotgun (WGS) entry which is preliminary data.</text>
</comment>
<dbReference type="GeneID" id="80885372"/>
<protein>
    <submittedName>
        <fullName evidence="1">Uncharacterized protein</fullName>
    </submittedName>
</protein>
<dbReference type="RefSeq" id="XP_056041276.1">
    <property type="nucleotide sequence ID" value="XM_056190206.1"/>
</dbReference>
<dbReference type="AlphaFoldDB" id="A0AAD7VQF2"/>
<dbReference type="Proteomes" id="UP001217417">
    <property type="component" value="Unassembled WGS sequence"/>
</dbReference>
<keyword evidence="2" id="KW-1185">Reference proteome</keyword>
<dbReference type="EMBL" id="JARPMG010000010">
    <property type="protein sequence ID" value="KAJ8097826.1"/>
    <property type="molecule type" value="Genomic_DNA"/>
</dbReference>
<evidence type="ECO:0000313" key="1">
    <source>
        <dbReference type="EMBL" id="KAJ8097826.1"/>
    </source>
</evidence>
<gene>
    <name evidence="1" type="ORF">POJ06DRAFT_285741</name>
</gene>
<evidence type="ECO:0000313" key="2">
    <source>
        <dbReference type="Proteomes" id="UP001217417"/>
    </source>
</evidence>
<organism evidence="1 2">
    <name type="scientific">Lipomyces tetrasporus</name>
    <dbReference type="NCBI Taxonomy" id="54092"/>
    <lineage>
        <taxon>Eukaryota</taxon>
        <taxon>Fungi</taxon>
        <taxon>Dikarya</taxon>
        <taxon>Ascomycota</taxon>
        <taxon>Saccharomycotina</taxon>
        <taxon>Lipomycetes</taxon>
        <taxon>Lipomycetales</taxon>
        <taxon>Lipomycetaceae</taxon>
        <taxon>Lipomyces</taxon>
    </lineage>
</organism>
<proteinExistence type="predicted"/>
<name>A0AAD7VQF2_9ASCO</name>